<reference evidence="2" key="1">
    <citation type="journal article" date="2022" name="Mol. Ecol. Resour.">
        <title>The genomes of chicory, endive, great burdock and yacon provide insights into Asteraceae palaeo-polyploidization history and plant inulin production.</title>
        <authorList>
            <person name="Fan W."/>
            <person name="Wang S."/>
            <person name="Wang H."/>
            <person name="Wang A."/>
            <person name="Jiang F."/>
            <person name="Liu H."/>
            <person name="Zhao H."/>
            <person name="Xu D."/>
            <person name="Zhang Y."/>
        </authorList>
    </citation>
    <scope>NUCLEOTIDE SEQUENCE [LARGE SCALE GENOMIC DNA]</scope>
    <source>
        <strain evidence="2">cv. Yunnan</strain>
    </source>
</reference>
<accession>A0ACB8Y0Z0</accession>
<protein>
    <submittedName>
        <fullName evidence="1">Uncharacterized protein</fullName>
    </submittedName>
</protein>
<dbReference type="Proteomes" id="UP001056120">
    <property type="component" value="Linkage Group LG29"/>
</dbReference>
<evidence type="ECO:0000313" key="1">
    <source>
        <dbReference type="EMBL" id="KAI3677356.1"/>
    </source>
</evidence>
<keyword evidence="2" id="KW-1185">Reference proteome</keyword>
<dbReference type="EMBL" id="CM042046">
    <property type="protein sequence ID" value="KAI3677356.1"/>
    <property type="molecule type" value="Genomic_DNA"/>
</dbReference>
<reference evidence="1 2" key="2">
    <citation type="journal article" date="2022" name="Mol. Ecol. Resour.">
        <title>The genomes of chicory, endive, great burdock and yacon provide insights into Asteraceae paleo-polyploidization history and plant inulin production.</title>
        <authorList>
            <person name="Fan W."/>
            <person name="Wang S."/>
            <person name="Wang H."/>
            <person name="Wang A."/>
            <person name="Jiang F."/>
            <person name="Liu H."/>
            <person name="Zhao H."/>
            <person name="Xu D."/>
            <person name="Zhang Y."/>
        </authorList>
    </citation>
    <scope>NUCLEOTIDE SEQUENCE [LARGE SCALE GENOMIC DNA]</scope>
    <source>
        <strain evidence="2">cv. Yunnan</strain>
        <tissue evidence="1">Leaves</tissue>
    </source>
</reference>
<comment type="caution">
    <text evidence="1">The sequence shown here is derived from an EMBL/GenBank/DDBJ whole genome shotgun (WGS) entry which is preliminary data.</text>
</comment>
<organism evidence="1 2">
    <name type="scientific">Smallanthus sonchifolius</name>
    <dbReference type="NCBI Taxonomy" id="185202"/>
    <lineage>
        <taxon>Eukaryota</taxon>
        <taxon>Viridiplantae</taxon>
        <taxon>Streptophyta</taxon>
        <taxon>Embryophyta</taxon>
        <taxon>Tracheophyta</taxon>
        <taxon>Spermatophyta</taxon>
        <taxon>Magnoliopsida</taxon>
        <taxon>eudicotyledons</taxon>
        <taxon>Gunneridae</taxon>
        <taxon>Pentapetalae</taxon>
        <taxon>asterids</taxon>
        <taxon>campanulids</taxon>
        <taxon>Asterales</taxon>
        <taxon>Asteraceae</taxon>
        <taxon>Asteroideae</taxon>
        <taxon>Heliantheae alliance</taxon>
        <taxon>Millerieae</taxon>
        <taxon>Smallanthus</taxon>
    </lineage>
</organism>
<gene>
    <name evidence="1" type="ORF">L1987_86982</name>
</gene>
<sequence>MPFHPCNIHIPAVCNFQHSPCTHTNTRKVGRVTQLSFHSISEPPMFPSHSSRLASAPLVPTDESPFLDGNSDVLGKTMKSIAWLIKLSSIQAHRLSNTICEHSYDSAATNLQQAMEALLSKNVECMNSMLNVVLSDVGYCRDEYSGKLSPFATYDDTVTKMTNNCLVVLDLVR</sequence>
<evidence type="ECO:0000313" key="2">
    <source>
        <dbReference type="Proteomes" id="UP001056120"/>
    </source>
</evidence>
<proteinExistence type="predicted"/>
<name>A0ACB8Y0Z0_9ASTR</name>